<dbReference type="EMBL" id="NIBS01000086">
    <property type="protein sequence ID" value="PHM22069.1"/>
    <property type="molecule type" value="Genomic_DNA"/>
</dbReference>
<protein>
    <submittedName>
        <fullName evidence="1">Transposase</fullName>
    </submittedName>
</protein>
<name>A0A2D0IJX9_XENBU</name>
<evidence type="ECO:0000313" key="1">
    <source>
        <dbReference type="EMBL" id="PHM22069.1"/>
    </source>
</evidence>
<comment type="caution">
    <text evidence="1">The sequence shown here is derived from an EMBL/GenBank/DDBJ whole genome shotgun (WGS) entry which is preliminary data.</text>
</comment>
<dbReference type="OrthoDB" id="5292689at2"/>
<organism evidence="1 2">
    <name type="scientific">Xenorhabdus budapestensis</name>
    <dbReference type="NCBI Taxonomy" id="290110"/>
    <lineage>
        <taxon>Bacteria</taxon>
        <taxon>Pseudomonadati</taxon>
        <taxon>Pseudomonadota</taxon>
        <taxon>Gammaproteobacteria</taxon>
        <taxon>Enterobacterales</taxon>
        <taxon>Morganellaceae</taxon>
        <taxon>Xenorhabdus</taxon>
    </lineage>
</organism>
<dbReference type="AlphaFoldDB" id="A0A2D0IJX9"/>
<proteinExistence type="predicted"/>
<evidence type="ECO:0000313" key="2">
    <source>
        <dbReference type="Proteomes" id="UP000225833"/>
    </source>
</evidence>
<dbReference type="RefSeq" id="WP_145956684.1">
    <property type="nucleotide sequence ID" value="NZ_CAWNNJ010000159.1"/>
</dbReference>
<dbReference type="Proteomes" id="UP000225833">
    <property type="component" value="Unassembled WGS sequence"/>
</dbReference>
<sequence>MTFFKRYLLEGGVNFHSISMDDIPFDFFPKAQRNHLFYKIKSIDGKKIKSIDSGRYEFMLYFYLMKGIENGTVFIRDSNNFRSLEDELINTEVWKRDKEKILSQLNMPLLKHDISNLLEILEISLENKYHVVNTRILKG</sequence>
<accession>A0A2D0IJX9</accession>
<gene>
    <name evidence="1" type="ORF">Xbud_03813</name>
</gene>
<reference evidence="1 2" key="1">
    <citation type="journal article" date="2017" name="Nat. Microbiol.">
        <title>Natural product diversity associated with the nematode symbionts Photorhabdus and Xenorhabdus.</title>
        <authorList>
            <person name="Tobias N.J."/>
            <person name="Wolff H."/>
            <person name="Djahanschiri B."/>
            <person name="Grundmann F."/>
            <person name="Kronenwerth M."/>
            <person name="Shi Y.M."/>
            <person name="Simonyi S."/>
            <person name="Grun P."/>
            <person name="Shapiro-Ilan D."/>
            <person name="Pidot S.J."/>
            <person name="Stinear T.P."/>
            <person name="Ebersberger I."/>
            <person name="Bode H.B."/>
        </authorList>
    </citation>
    <scope>NUCLEOTIDE SEQUENCE [LARGE SCALE GENOMIC DNA]</scope>
    <source>
        <strain evidence="1 2">DSM 16342</strain>
    </source>
</reference>